<proteinExistence type="inferred from homology"/>
<dbReference type="CDD" id="cd00143">
    <property type="entry name" value="PP2Cc"/>
    <property type="match status" value="1"/>
</dbReference>
<dbReference type="OrthoDB" id="10264738at2759"/>
<evidence type="ECO:0000313" key="3">
    <source>
        <dbReference type="EMBL" id="ORX35504.1"/>
    </source>
</evidence>
<dbReference type="GO" id="GO:0004722">
    <property type="term" value="F:protein serine/threonine phosphatase activity"/>
    <property type="evidence" value="ECO:0007669"/>
    <property type="project" value="InterPro"/>
</dbReference>
<comment type="similarity">
    <text evidence="1">Belongs to the PP2C family.</text>
</comment>
<dbReference type="STRING" id="1754191.A0A1Y1UD98"/>
<dbReference type="PANTHER" id="PTHR13832">
    <property type="entry name" value="PROTEIN PHOSPHATASE 2C"/>
    <property type="match status" value="1"/>
</dbReference>
<comment type="caution">
    <text evidence="3">The sequence shown here is derived from an EMBL/GenBank/DDBJ whole genome shotgun (WGS) entry which is preliminary data.</text>
</comment>
<dbReference type="SMART" id="SM00332">
    <property type="entry name" value="PP2Cc"/>
    <property type="match status" value="1"/>
</dbReference>
<dbReference type="Pfam" id="PF00481">
    <property type="entry name" value="PP2C"/>
    <property type="match status" value="1"/>
</dbReference>
<accession>A0A1Y1UD98</accession>
<evidence type="ECO:0000313" key="4">
    <source>
        <dbReference type="Proteomes" id="UP000193719"/>
    </source>
</evidence>
<evidence type="ECO:0000259" key="2">
    <source>
        <dbReference type="PROSITE" id="PS51746"/>
    </source>
</evidence>
<name>A0A1Y1UD98_9FUNG</name>
<dbReference type="AlphaFoldDB" id="A0A1Y1UD98"/>
<organism evidence="3 4">
    <name type="scientific">Piromyces finnis</name>
    <dbReference type="NCBI Taxonomy" id="1754191"/>
    <lineage>
        <taxon>Eukaryota</taxon>
        <taxon>Fungi</taxon>
        <taxon>Fungi incertae sedis</taxon>
        <taxon>Chytridiomycota</taxon>
        <taxon>Chytridiomycota incertae sedis</taxon>
        <taxon>Neocallimastigomycetes</taxon>
        <taxon>Neocallimastigales</taxon>
        <taxon>Neocallimastigaceae</taxon>
        <taxon>Piromyces</taxon>
    </lineage>
</organism>
<dbReference type="PROSITE" id="PS51746">
    <property type="entry name" value="PPM_2"/>
    <property type="match status" value="1"/>
</dbReference>
<dbReference type="InterPro" id="IPR036457">
    <property type="entry name" value="PPM-type-like_dom_sf"/>
</dbReference>
<keyword evidence="4" id="KW-1185">Reference proteome</keyword>
<gene>
    <name evidence="3" type="ORF">BCR36DRAFT_588521</name>
</gene>
<feature type="domain" description="PPM-type phosphatase" evidence="2">
    <location>
        <begin position="1"/>
        <end position="163"/>
    </location>
</feature>
<reference evidence="3 4" key="1">
    <citation type="submission" date="2016-08" db="EMBL/GenBank/DDBJ databases">
        <title>Genomes of anaerobic fungi encode conserved fungal cellulosomes for biomass hydrolysis.</title>
        <authorList>
            <consortium name="DOE Joint Genome Institute"/>
            <person name="Haitjema C.H."/>
            <person name="Gilmore S.P."/>
            <person name="Henske J.K."/>
            <person name="Solomon K.V."/>
            <person name="De Groot R."/>
            <person name="Kuo A."/>
            <person name="Mondo S.J."/>
            <person name="Salamov A.A."/>
            <person name="Labutti K."/>
            <person name="Zhao Z."/>
            <person name="Chiniquy J."/>
            <person name="Barry K."/>
            <person name="Brewer H.M."/>
            <person name="Purvine S.O."/>
            <person name="Wright A.T."/>
            <person name="Boxma B."/>
            <person name="Van Alen T."/>
            <person name="Hackstein J.H."/>
            <person name="Baker S.E."/>
            <person name="Grigoriev I.V."/>
            <person name="O'Malley M.A."/>
        </authorList>
    </citation>
    <scope>NUCLEOTIDE SEQUENCE [LARGE SCALE GENOMIC DNA]</scope>
    <source>
        <strain evidence="4">finn</strain>
    </source>
</reference>
<dbReference type="Proteomes" id="UP000193719">
    <property type="component" value="Unassembled WGS sequence"/>
</dbReference>
<reference evidence="3 4" key="2">
    <citation type="submission" date="2016-08" db="EMBL/GenBank/DDBJ databases">
        <title>Pervasive Adenine N6-methylation of Active Genes in Fungi.</title>
        <authorList>
            <consortium name="DOE Joint Genome Institute"/>
            <person name="Mondo S.J."/>
            <person name="Dannebaum R.O."/>
            <person name="Kuo R.C."/>
            <person name="Labutti K."/>
            <person name="Haridas S."/>
            <person name="Kuo A."/>
            <person name="Salamov A."/>
            <person name="Ahrendt S.R."/>
            <person name="Lipzen A."/>
            <person name="Sullivan W."/>
            <person name="Andreopoulos W.B."/>
            <person name="Clum A."/>
            <person name="Lindquist E."/>
            <person name="Daum C."/>
            <person name="Ramamoorthy G.K."/>
            <person name="Gryganskyi A."/>
            <person name="Culley D."/>
            <person name="Magnuson J.K."/>
            <person name="James T.Y."/>
            <person name="O'Malley M.A."/>
            <person name="Stajich J.E."/>
            <person name="Spatafora J.W."/>
            <person name="Visel A."/>
            <person name="Grigoriev I.V."/>
        </authorList>
    </citation>
    <scope>NUCLEOTIDE SEQUENCE [LARGE SCALE GENOMIC DNA]</scope>
    <source>
        <strain evidence="4">finn</strain>
    </source>
</reference>
<dbReference type="EMBL" id="MCFH01000173">
    <property type="protein sequence ID" value="ORX35504.1"/>
    <property type="molecule type" value="Genomic_DNA"/>
</dbReference>
<evidence type="ECO:0000256" key="1">
    <source>
        <dbReference type="ARBA" id="ARBA00006702"/>
    </source>
</evidence>
<dbReference type="InterPro" id="IPR015655">
    <property type="entry name" value="PP2C"/>
</dbReference>
<dbReference type="SUPFAM" id="SSF81606">
    <property type="entry name" value="PP2C-like"/>
    <property type="match status" value="1"/>
</dbReference>
<sequence length="163" mass="18022">ITTTVLGDDDDTPVASIIDGKKSEEEEEEIEDTTLLNEIKRAGFSIGFSEDRNKRCIPSGCTAIVVLVRKEKIKDEDGNEVESKNGHALRLSCDHKGSNLDEVQRITDAGVLAVTRSLGDYSMKEWVIGNPYTTRVVLNDEDKFLILACDGIWDVCTDDEAVE</sequence>
<feature type="non-terminal residue" evidence="3">
    <location>
        <position position="1"/>
    </location>
</feature>
<dbReference type="Gene3D" id="3.60.40.10">
    <property type="entry name" value="PPM-type phosphatase domain"/>
    <property type="match status" value="1"/>
</dbReference>
<dbReference type="InterPro" id="IPR001932">
    <property type="entry name" value="PPM-type_phosphatase-like_dom"/>
</dbReference>
<dbReference type="PANTHER" id="PTHR13832:SF837">
    <property type="entry name" value="PROTEIN PHOSPHATASE 2C-LIKE DOMAIN-CONTAINING PROTEIN 1"/>
    <property type="match status" value="1"/>
</dbReference>
<protein>
    <submittedName>
        <fullName evidence="3">Protein serine/threonine phosphatase 2C</fullName>
    </submittedName>
</protein>